<gene>
    <name evidence="1" type="ORF">EcWSU1_02928</name>
</gene>
<evidence type="ECO:0000313" key="1">
    <source>
        <dbReference type="EMBL" id="AEW74357.1"/>
    </source>
</evidence>
<proteinExistence type="predicted"/>
<reference evidence="1 2" key="1">
    <citation type="journal article" date="2011" name="Stand. Genomic Sci.">
        <title>Complete genome of the onion pathogen Enterobacter cloacae EcWSU1.</title>
        <authorList>
            <person name="Humann J.L."/>
            <person name="Wildung M."/>
            <person name="Cheng C.H."/>
            <person name="Lee T."/>
            <person name="Stewart J.E."/>
            <person name="Drew J.C."/>
            <person name="Triplett E.W."/>
            <person name="Main D."/>
            <person name="Schroeder B.K."/>
        </authorList>
    </citation>
    <scope>NUCLEOTIDE SEQUENCE [LARGE SCALE GENOMIC DNA]</scope>
    <source>
        <strain evidence="1 2">EcWSU1</strain>
    </source>
</reference>
<dbReference type="AlphaFoldDB" id="G8LI33"/>
<dbReference type="Proteomes" id="UP000007838">
    <property type="component" value="Chromosome"/>
</dbReference>
<sequence length="44" mass="5049">MISFPYFQPLSDKSDLFVKLAFILQNPINNEKPVPAQHFEQGAK</sequence>
<accession>G8LI33</accession>
<dbReference type="EMBL" id="CP002886">
    <property type="protein sequence ID" value="AEW74357.1"/>
    <property type="molecule type" value="Genomic_DNA"/>
</dbReference>
<evidence type="ECO:0000313" key="2">
    <source>
        <dbReference type="Proteomes" id="UP000007838"/>
    </source>
</evidence>
<dbReference type="KEGG" id="eec:EcWSU1_02928"/>
<protein>
    <submittedName>
        <fullName evidence="1">Uncharacterized protein</fullName>
    </submittedName>
</protein>
<dbReference type="HOGENOM" id="CLU_3215711_0_0_6"/>
<name>G8LI33_9ENTR</name>
<organism evidence="1 2">
    <name type="scientific">Enterobacter ludwigii</name>
    <dbReference type="NCBI Taxonomy" id="299767"/>
    <lineage>
        <taxon>Bacteria</taxon>
        <taxon>Pseudomonadati</taxon>
        <taxon>Pseudomonadota</taxon>
        <taxon>Gammaproteobacteria</taxon>
        <taxon>Enterobacterales</taxon>
        <taxon>Enterobacteriaceae</taxon>
        <taxon>Enterobacter</taxon>
        <taxon>Enterobacter cloacae complex</taxon>
    </lineage>
</organism>